<organism evidence="1 2">
    <name type="scientific">Ceratodon purpureus</name>
    <name type="common">Fire moss</name>
    <name type="synonym">Dicranum purpureum</name>
    <dbReference type="NCBI Taxonomy" id="3225"/>
    <lineage>
        <taxon>Eukaryota</taxon>
        <taxon>Viridiplantae</taxon>
        <taxon>Streptophyta</taxon>
        <taxon>Embryophyta</taxon>
        <taxon>Bryophyta</taxon>
        <taxon>Bryophytina</taxon>
        <taxon>Bryopsida</taxon>
        <taxon>Dicranidae</taxon>
        <taxon>Pseudoditrichales</taxon>
        <taxon>Ditrichaceae</taxon>
        <taxon>Ceratodon</taxon>
    </lineage>
</organism>
<sequence>MGYSSHVYYHIGGYSGNIWSDAWEMGMAMGGCRARANGDGRCWAKCAAMEHQIQERIFSLSIDIFKRSRIHGLQGFCDHNVKLSTVEIYMITDVWHLYQILNL</sequence>
<accession>A0A8T0IYX1</accession>
<protein>
    <submittedName>
        <fullName evidence="1">Uncharacterized protein</fullName>
    </submittedName>
</protein>
<keyword evidence="2" id="KW-1185">Reference proteome</keyword>
<comment type="caution">
    <text evidence="1">The sequence shown here is derived from an EMBL/GenBank/DDBJ whole genome shotgun (WGS) entry which is preliminary data.</text>
</comment>
<proteinExistence type="predicted"/>
<dbReference type="Proteomes" id="UP000822688">
    <property type="component" value="Chromosome 2"/>
</dbReference>
<evidence type="ECO:0000313" key="1">
    <source>
        <dbReference type="EMBL" id="KAG0588182.1"/>
    </source>
</evidence>
<evidence type="ECO:0000313" key="2">
    <source>
        <dbReference type="Proteomes" id="UP000822688"/>
    </source>
</evidence>
<gene>
    <name evidence="1" type="ORF">KC19_2G222700</name>
</gene>
<reference evidence="1" key="1">
    <citation type="submission" date="2020-06" db="EMBL/GenBank/DDBJ databases">
        <title>WGS assembly of Ceratodon purpureus strain R40.</title>
        <authorList>
            <person name="Carey S.B."/>
            <person name="Jenkins J."/>
            <person name="Shu S."/>
            <person name="Lovell J.T."/>
            <person name="Sreedasyam A."/>
            <person name="Maumus F."/>
            <person name="Tiley G.P."/>
            <person name="Fernandez-Pozo N."/>
            <person name="Barry K."/>
            <person name="Chen C."/>
            <person name="Wang M."/>
            <person name="Lipzen A."/>
            <person name="Daum C."/>
            <person name="Saski C.A."/>
            <person name="Payton A.C."/>
            <person name="Mcbreen J.C."/>
            <person name="Conrad R.E."/>
            <person name="Kollar L.M."/>
            <person name="Olsson S."/>
            <person name="Huttunen S."/>
            <person name="Landis J.B."/>
            <person name="Wickett N.J."/>
            <person name="Johnson M.G."/>
            <person name="Rensing S.A."/>
            <person name="Grimwood J."/>
            <person name="Schmutz J."/>
            <person name="Mcdaniel S.F."/>
        </authorList>
    </citation>
    <scope>NUCLEOTIDE SEQUENCE</scope>
    <source>
        <strain evidence="1">R40</strain>
    </source>
</reference>
<name>A0A8T0IYX1_CERPU</name>
<dbReference type="EMBL" id="CM026422">
    <property type="protein sequence ID" value="KAG0588182.1"/>
    <property type="molecule type" value="Genomic_DNA"/>
</dbReference>
<dbReference type="AlphaFoldDB" id="A0A8T0IYX1"/>